<dbReference type="Gene3D" id="3.90.1720.10">
    <property type="entry name" value="endopeptidase domain like (from Nostoc punctiforme)"/>
    <property type="match status" value="1"/>
</dbReference>
<dbReference type="OrthoDB" id="421951at2759"/>
<proteinExistence type="inferred from homology"/>
<evidence type="ECO:0000256" key="4">
    <source>
        <dbReference type="ARBA" id="ARBA00023098"/>
    </source>
</evidence>
<organism evidence="6 7">
    <name type="scientific">Hypsibius exemplaris</name>
    <name type="common">Freshwater tardigrade</name>
    <dbReference type="NCBI Taxonomy" id="2072580"/>
    <lineage>
        <taxon>Eukaryota</taxon>
        <taxon>Metazoa</taxon>
        <taxon>Ecdysozoa</taxon>
        <taxon>Tardigrada</taxon>
        <taxon>Eutardigrada</taxon>
        <taxon>Parachela</taxon>
        <taxon>Hypsibioidea</taxon>
        <taxon>Hypsibiidae</taxon>
        <taxon>Hypsibius</taxon>
    </lineage>
</organism>
<dbReference type="Proteomes" id="UP000192578">
    <property type="component" value="Unassembled WGS sequence"/>
</dbReference>
<feature type="domain" description="LRAT" evidence="5">
    <location>
        <begin position="26"/>
        <end position="189"/>
    </location>
</feature>
<dbReference type="GO" id="GO:0016410">
    <property type="term" value="F:N-acyltransferase activity"/>
    <property type="evidence" value="ECO:0007669"/>
    <property type="project" value="TreeGrafter"/>
</dbReference>
<evidence type="ECO:0000313" key="6">
    <source>
        <dbReference type="EMBL" id="OWA54277.1"/>
    </source>
</evidence>
<name>A0A9X6RNS2_HYPEX</name>
<reference evidence="7" key="1">
    <citation type="submission" date="2017-01" db="EMBL/GenBank/DDBJ databases">
        <title>Comparative genomics of anhydrobiosis in the tardigrade Hypsibius dujardini.</title>
        <authorList>
            <person name="Yoshida Y."/>
            <person name="Koutsovoulos G."/>
            <person name="Laetsch D."/>
            <person name="Stevens L."/>
            <person name="Kumar S."/>
            <person name="Horikawa D."/>
            <person name="Ishino K."/>
            <person name="Komine S."/>
            <person name="Tomita M."/>
            <person name="Blaxter M."/>
            <person name="Arakawa K."/>
        </authorList>
    </citation>
    <scope>NUCLEOTIDE SEQUENCE [LARGE SCALE GENOMIC DNA]</scope>
    <source>
        <strain evidence="7">Z151</strain>
    </source>
</reference>
<dbReference type="GO" id="GO:0008970">
    <property type="term" value="F:phospholipase A1 activity"/>
    <property type="evidence" value="ECO:0007669"/>
    <property type="project" value="TreeGrafter"/>
</dbReference>
<dbReference type="GO" id="GO:0070292">
    <property type="term" value="P:N-acylphosphatidylethanolamine metabolic process"/>
    <property type="evidence" value="ECO:0007669"/>
    <property type="project" value="TreeGrafter"/>
</dbReference>
<dbReference type="PANTHER" id="PTHR13943">
    <property type="entry name" value="HRAS-LIKE SUPPRESSOR - RELATED"/>
    <property type="match status" value="1"/>
</dbReference>
<keyword evidence="4" id="KW-0443">Lipid metabolism</keyword>
<dbReference type="GO" id="GO:0005737">
    <property type="term" value="C:cytoplasm"/>
    <property type="evidence" value="ECO:0007669"/>
    <property type="project" value="TreeGrafter"/>
</dbReference>
<dbReference type="PANTHER" id="PTHR13943:SF77">
    <property type="entry name" value="LRAT DOMAIN-CONTAINING PROTEIN"/>
    <property type="match status" value="1"/>
</dbReference>
<dbReference type="AlphaFoldDB" id="A0A9X6RNS2"/>
<sequence>MSKSTEEDRRETRWISEQEWQDQKCHYQIGDLIEFASREKLYRHWGMFLGGNLVVHVTAHTLWNPVRDFFGRDDTILDMASQTEFEEEHENHSPPEQTEWMGMVIWESPRSLGRHGTDRTTYFIKVEHIVRIVQKGTFRVNNNGQNTASLKAKSADEIFRQIQSVRNQKVEYCIRTKNCEHFVTSWKYHNADDVKSGVNADNGTSGQVNLAYKIGGVVAVALGGLALRYFNKTDPEEKQKEKRKTFERGFSSQ</sequence>
<dbReference type="InterPro" id="IPR007053">
    <property type="entry name" value="LRAT_dom"/>
</dbReference>
<keyword evidence="2" id="KW-0808">Transferase</keyword>
<dbReference type="Pfam" id="PF04970">
    <property type="entry name" value="LRAT"/>
    <property type="match status" value="1"/>
</dbReference>
<dbReference type="GO" id="GO:0004623">
    <property type="term" value="F:phospholipase A2 activity"/>
    <property type="evidence" value="ECO:0007669"/>
    <property type="project" value="TreeGrafter"/>
</dbReference>
<dbReference type="EMBL" id="MTYJ01000387">
    <property type="protein sequence ID" value="OWA54277.1"/>
    <property type="molecule type" value="Genomic_DNA"/>
</dbReference>
<evidence type="ECO:0000256" key="3">
    <source>
        <dbReference type="ARBA" id="ARBA00022801"/>
    </source>
</evidence>
<dbReference type="InterPro" id="IPR051496">
    <property type="entry name" value="H-rev107_PLA/AT"/>
</dbReference>
<gene>
    <name evidence="6" type="ORF">BV898_18685</name>
</gene>
<evidence type="ECO:0000259" key="5">
    <source>
        <dbReference type="Pfam" id="PF04970"/>
    </source>
</evidence>
<keyword evidence="7" id="KW-1185">Reference proteome</keyword>
<keyword evidence="3" id="KW-0378">Hydrolase</keyword>
<protein>
    <recommendedName>
        <fullName evidence="5">LRAT domain-containing protein</fullName>
    </recommendedName>
</protein>
<comment type="caution">
    <text evidence="6">The sequence shown here is derived from an EMBL/GenBank/DDBJ whole genome shotgun (WGS) entry which is preliminary data.</text>
</comment>
<accession>A0A9X6RNS2</accession>
<evidence type="ECO:0000256" key="2">
    <source>
        <dbReference type="ARBA" id="ARBA00022679"/>
    </source>
</evidence>
<evidence type="ECO:0000256" key="1">
    <source>
        <dbReference type="ARBA" id="ARBA00007824"/>
    </source>
</evidence>
<comment type="similarity">
    <text evidence="1">Belongs to the H-rev107 family.</text>
</comment>
<evidence type="ECO:0000313" key="7">
    <source>
        <dbReference type="Proteomes" id="UP000192578"/>
    </source>
</evidence>